<dbReference type="EMBL" id="KZ821677">
    <property type="protein sequence ID" value="PYH86046.1"/>
    <property type="molecule type" value="Genomic_DNA"/>
</dbReference>
<dbReference type="GeneID" id="37139986"/>
<evidence type="ECO:0000313" key="1">
    <source>
        <dbReference type="EMBL" id="PYH86046.1"/>
    </source>
</evidence>
<dbReference type="RefSeq" id="XP_025496246.1">
    <property type="nucleotide sequence ID" value="XM_025637245.1"/>
</dbReference>
<accession>A0A319CKE2</accession>
<organism evidence="1 2">
    <name type="scientific">Aspergillus uvarum CBS 121591</name>
    <dbReference type="NCBI Taxonomy" id="1448315"/>
    <lineage>
        <taxon>Eukaryota</taxon>
        <taxon>Fungi</taxon>
        <taxon>Dikarya</taxon>
        <taxon>Ascomycota</taxon>
        <taxon>Pezizomycotina</taxon>
        <taxon>Eurotiomycetes</taxon>
        <taxon>Eurotiomycetidae</taxon>
        <taxon>Eurotiales</taxon>
        <taxon>Aspergillaceae</taxon>
        <taxon>Aspergillus</taxon>
        <taxon>Aspergillus subgen. Circumdati</taxon>
    </lineage>
</organism>
<gene>
    <name evidence="1" type="ORF">BO82DRAFT_370985</name>
</gene>
<protein>
    <submittedName>
        <fullName evidence="1">Uncharacterized protein</fullName>
    </submittedName>
</protein>
<reference evidence="1 2" key="1">
    <citation type="submission" date="2016-12" db="EMBL/GenBank/DDBJ databases">
        <title>The genomes of Aspergillus section Nigri reveals drivers in fungal speciation.</title>
        <authorList>
            <consortium name="DOE Joint Genome Institute"/>
            <person name="Vesth T.C."/>
            <person name="Nybo J."/>
            <person name="Theobald S."/>
            <person name="Brandl J."/>
            <person name="Frisvad J.C."/>
            <person name="Nielsen K.F."/>
            <person name="Lyhne E.K."/>
            <person name="Kogle M.E."/>
            <person name="Kuo A."/>
            <person name="Riley R."/>
            <person name="Clum A."/>
            <person name="Nolan M."/>
            <person name="Lipzen A."/>
            <person name="Salamov A."/>
            <person name="Henrissat B."/>
            <person name="Wiebenga A."/>
            <person name="De Vries R.P."/>
            <person name="Grigoriev I.V."/>
            <person name="Mortensen U.H."/>
            <person name="Andersen M.R."/>
            <person name="Baker S.E."/>
        </authorList>
    </citation>
    <scope>NUCLEOTIDE SEQUENCE [LARGE SCALE GENOMIC DNA]</scope>
    <source>
        <strain evidence="1 2">CBS 121591</strain>
    </source>
</reference>
<sequence>MLLPWLNGRLDLRQAYMFSYANIIALLQDIVRWPAVYGVPAENVNMLASIHQRIDQLRQPNGPSYLVPPPPQSIDRRANPRWPHSISELRLNKSTCHGVDYWALPDCLGLFLSSLGRAPAGASKRNFYLPLLSGEIRQKPRVYQCTWTPAGEFHLGASRGGWSVRRGIGSWLAVLDRARFGIIKSAVLELTNWSQAWTPTIARRGKKAGKPFGRCAETYPFRKLLMGKPKEVAEQVCGLALSNKYIYTAPSVWDPCPNCEVLIEIHKGKISNFDRWTECVGAPP</sequence>
<evidence type="ECO:0000313" key="2">
    <source>
        <dbReference type="Proteomes" id="UP000248340"/>
    </source>
</evidence>
<proteinExistence type="predicted"/>
<name>A0A319CKE2_9EURO</name>
<dbReference type="Proteomes" id="UP000248340">
    <property type="component" value="Unassembled WGS sequence"/>
</dbReference>
<keyword evidence="2" id="KW-1185">Reference proteome</keyword>
<dbReference type="OrthoDB" id="5350472at2759"/>
<dbReference type="AlphaFoldDB" id="A0A319CKE2"/>
<dbReference type="VEuPathDB" id="FungiDB:BO82DRAFT_370985"/>